<protein>
    <submittedName>
        <fullName evidence="1">Uncharacterized protein</fullName>
    </submittedName>
</protein>
<accession>A0ABT7VV24</accession>
<dbReference type="EMBL" id="JAUCGM010000620">
    <property type="protein sequence ID" value="MDM8563406.1"/>
    <property type="molecule type" value="Genomic_DNA"/>
</dbReference>
<sequence>MWNDPIVEEIRKNSAKVAAQFNYDVRALGKYYQERQNLENKRVVSLSPRLLKDRQPCNNAT</sequence>
<name>A0ABT7VV24_9GAMM</name>
<evidence type="ECO:0000313" key="1">
    <source>
        <dbReference type="EMBL" id="MDM8563406.1"/>
    </source>
</evidence>
<dbReference type="Proteomes" id="UP001171945">
    <property type="component" value="Unassembled WGS sequence"/>
</dbReference>
<reference evidence="1" key="1">
    <citation type="submission" date="2023-06" db="EMBL/GenBank/DDBJ databases">
        <title>Uncultivated large filamentous bacteria from sulfidic sediments reveal new species and different genomic features in energy metabolism and defense.</title>
        <authorList>
            <person name="Fonseca A."/>
        </authorList>
    </citation>
    <scope>NUCLEOTIDE SEQUENCE</scope>
    <source>
        <strain evidence="1">HSG4</strain>
    </source>
</reference>
<comment type="caution">
    <text evidence="1">The sequence shown here is derived from an EMBL/GenBank/DDBJ whole genome shotgun (WGS) entry which is preliminary data.</text>
</comment>
<gene>
    <name evidence="1" type="ORF">QUF54_08645</name>
</gene>
<organism evidence="1 2">
    <name type="scientific">Candidatus Marithioploca araucensis</name>
    <dbReference type="NCBI Taxonomy" id="70273"/>
    <lineage>
        <taxon>Bacteria</taxon>
        <taxon>Pseudomonadati</taxon>
        <taxon>Pseudomonadota</taxon>
        <taxon>Gammaproteobacteria</taxon>
        <taxon>Thiotrichales</taxon>
        <taxon>Thiotrichaceae</taxon>
        <taxon>Candidatus Marithioploca</taxon>
    </lineage>
</organism>
<evidence type="ECO:0000313" key="2">
    <source>
        <dbReference type="Proteomes" id="UP001171945"/>
    </source>
</evidence>
<proteinExistence type="predicted"/>
<keyword evidence="2" id="KW-1185">Reference proteome</keyword>